<dbReference type="InterPro" id="IPR001647">
    <property type="entry name" value="HTH_TetR"/>
</dbReference>
<dbReference type="InterPro" id="IPR039532">
    <property type="entry name" value="TetR_C_Firmicutes"/>
</dbReference>
<dbReference type="STRING" id="1499687.BN1080_00450"/>
<dbReference type="PROSITE" id="PS50977">
    <property type="entry name" value="HTH_TETR_2"/>
    <property type="match status" value="1"/>
</dbReference>
<dbReference type="AlphaFoldDB" id="A0A098EGW5"/>
<protein>
    <submittedName>
        <fullName evidence="4">Bacterial regulatory proteins, tetR family</fullName>
    </submittedName>
</protein>
<sequence length="188" mass="22519">MKQLDLRIIKTKESLKEALMLLLKEKALNSISVTEICRLAKVNRGTFYTHYGQVENLFEEYFKEIMQNLKDSYLEPYKYAWTIHTEELNPATIRIFHHIEKYEEFYRIVFSKTAPLNYYYLLFDHLQQLLDEDMRLHGNDKIDTGMLSAYQANAILGLVIEWHRQDFKQTAEEMNKLLVELLKYITRP</sequence>
<dbReference type="GO" id="GO:0003677">
    <property type="term" value="F:DNA binding"/>
    <property type="evidence" value="ECO:0007669"/>
    <property type="project" value="UniProtKB-UniRule"/>
</dbReference>
<dbReference type="InterPro" id="IPR050624">
    <property type="entry name" value="HTH-type_Tx_Regulator"/>
</dbReference>
<keyword evidence="1 2" id="KW-0238">DNA-binding</keyword>
<name>A0A098EGW5_9BACL</name>
<dbReference type="Gene3D" id="1.10.357.10">
    <property type="entry name" value="Tetracycline Repressor, domain 2"/>
    <property type="match status" value="1"/>
</dbReference>
<dbReference type="PANTHER" id="PTHR43479:SF7">
    <property type="entry name" value="TETR-FAMILY TRANSCRIPTIONAL REGULATOR"/>
    <property type="match status" value="1"/>
</dbReference>
<dbReference type="SUPFAM" id="SSF46689">
    <property type="entry name" value="Homeodomain-like"/>
    <property type="match status" value="1"/>
</dbReference>
<evidence type="ECO:0000256" key="2">
    <source>
        <dbReference type="PROSITE-ProRule" id="PRU00335"/>
    </source>
</evidence>
<feature type="domain" description="HTH tetR-type" evidence="3">
    <location>
        <begin position="9"/>
        <end position="69"/>
    </location>
</feature>
<dbReference type="InterPro" id="IPR009057">
    <property type="entry name" value="Homeodomain-like_sf"/>
</dbReference>
<gene>
    <name evidence="4" type="ORF">BN1080_00450</name>
</gene>
<dbReference type="RefSeq" id="WP_052650107.1">
    <property type="nucleotide sequence ID" value="NZ_CCXS01000001.1"/>
</dbReference>
<evidence type="ECO:0000256" key="1">
    <source>
        <dbReference type="ARBA" id="ARBA00023125"/>
    </source>
</evidence>
<dbReference type="EMBL" id="CCXS01000001">
    <property type="protein sequence ID" value="CEG21539.1"/>
    <property type="molecule type" value="Genomic_DNA"/>
</dbReference>
<organism evidence="4 5">
    <name type="scientific">Planococcus massiliensis</name>
    <dbReference type="NCBI Taxonomy" id="1499687"/>
    <lineage>
        <taxon>Bacteria</taxon>
        <taxon>Bacillati</taxon>
        <taxon>Bacillota</taxon>
        <taxon>Bacilli</taxon>
        <taxon>Bacillales</taxon>
        <taxon>Caryophanaceae</taxon>
        <taxon>Planococcus</taxon>
    </lineage>
</organism>
<dbReference type="OrthoDB" id="9810250at2"/>
<accession>A0A098EGW5</accession>
<dbReference type="PANTHER" id="PTHR43479">
    <property type="entry name" value="ACREF/ENVCD OPERON REPRESSOR-RELATED"/>
    <property type="match status" value="1"/>
</dbReference>
<dbReference type="Proteomes" id="UP000043699">
    <property type="component" value="Unassembled WGS sequence"/>
</dbReference>
<reference evidence="4 5" key="1">
    <citation type="submission" date="2014-09" db="EMBL/GenBank/DDBJ databases">
        <authorList>
            <person name="Urmite Genomes Urmite Genomes"/>
        </authorList>
    </citation>
    <scope>NUCLEOTIDE SEQUENCE [LARGE SCALE GENOMIC DNA]</scope>
    <source>
        <strain evidence="4 5">ES2</strain>
    </source>
</reference>
<proteinExistence type="predicted"/>
<keyword evidence="5" id="KW-1185">Reference proteome</keyword>
<evidence type="ECO:0000259" key="3">
    <source>
        <dbReference type="PROSITE" id="PS50977"/>
    </source>
</evidence>
<dbReference type="Pfam" id="PF14278">
    <property type="entry name" value="TetR_C_8"/>
    <property type="match status" value="1"/>
</dbReference>
<evidence type="ECO:0000313" key="5">
    <source>
        <dbReference type="Proteomes" id="UP000043699"/>
    </source>
</evidence>
<feature type="DNA-binding region" description="H-T-H motif" evidence="2">
    <location>
        <begin position="32"/>
        <end position="51"/>
    </location>
</feature>
<evidence type="ECO:0000313" key="4">
    <source>
        <dbReference type="EMBL" id="CEG21539.1"/>
    </source>
</evidence>